<dbReference type="PANTHER" id="PTHR12002">
    <property type="entry name" value="CLAUDIN"/>
    <property type="match status" value="1"/>
</dbReference>
<evidence type="ECO:0000256" key="10">
    <source>
        <dbReference type="SAM" id="MobiDB-lite"/>
    </source>
</evidence>
<evidence type="ECO:0000256" key="9">
    <source>
        <dbReference type="ARBA" id="ARBA00023136"/>
    </source>
</evidence>
<evidence type="ECO:0000256" key="2">
    <source>
        <dbReference type="ARBA" id="ARBA00004651"/>
    </source>
</evidence>
<protein>
    <submittedName>
        <fullName evidence="12">Claudin 23.1</fullName>
    </submittedName>
</protein>
<dbReference type="STRING" id="37003.ENSKMAP00000018935"/>
<keyword evidence="5" id="KW-1003">Cell membrane</keyword>
<feature type="transmembrane region" description="Helical" evidence="11">
    <location>
        <begin position="101"/>
        <end position="120"/>
    </location>
</feature>
<feature type="transmembrane region" description="Helical" evidence="11">
    <location>
        <begin position="132"/>
        <end position="156"/>
    </location>
</feature>
<evidence type="ECO:0000256" key="4">
    <source>
        <dbReference type="ARBA" id="ARBA00022427"/>
    </source>
</evidence>
<dbReference type="AlphaFoldDB" id="A0A3Q3ARB2"/>
<dbReference type="GO" id="GO:0005198">
    <property type="term" value="F:structural molecule activity"/>
    <property type="evidence" value="ECO:0007669"/>
    <property type="project" value="InterPro"/>
</dbReference>
<evidence type="ECO:0000313" key="13">
    <source>
        <dbReference type="Proteomes" id="UP000264800"/>
    </source>
</evidence>
<dbReference type="OMA" id="VRCWQDE"/>
<comment type="similarity">
    <text evidence="3">Belongs to the claudin family.</text>
</comment>
<dbReference type="GO" id="GO:0005923">
    <property type="term" value="C:bicellular tight junction"/>
    <property type="evidence" value="ECO:0007669"/>
    <property type="project" value="UniProtKB-SubCell"/>
</dbReference>
<keyword evidence="7" id="KW-0965">Cell junction</keyword>
<dbReference type="InterPro" id="IPR004031">
    <property type="entry name" value="PMP22/EMP/MP20/Claudin"/>
</dbReference>
<dbReference type="Gene3D" id="1.20.140.150">
    <property type="match status" value="1"/>
</dbReference>
<reference evidence="12" key="2">
    <citation type="submission" date="2025-09" db="UniProtKB">
        <authorList>
            <consortium name="Ensembl"/>
        </authorList>
    </citation>
    <scope>IDENTIFICATION</scope>
</reference>
<name>A0A3Q3ARB2_KRYMA</name>
<evidence type="ECO:0000256" key="3">
    <source>
        <dbReference type="ARBA" id="ARBA00008295"/>
    </source>
</evidence>
<dbReference type="Pfam" id="PF00822">
    <property type="entry name" value="PMP22_Claudin"/>
    <property type="match status" value="1"/>
</dbReference>
<dbReference type="InterPro" id="IPR006187">
    <property type="entry name" value="Claudin"/>
</dbReference>
<evidence type="ECO:0000256" key="7">
    <source>
        <dbReference type="ARBA" id="ARBA00022949"/>
    </source>
</evidence>
<dbReference type="Proteomes" id="UP000264800">
    <property type="component" value="Unplaced"/>
</dbReference>
<accession>A0A3Q3ARB2</accession>
<keyword evidence="4" id="KW-0796">Tight junction</keyword>
<evidence type="ECO:0000313" key="12">
    <source>
        <dbReference type="Ensembl" id="ENSKMAP00000018935.1"/>
    </source>
</evidence>
<proteinExistence type="inferred from homology"/>
<dbReference type="PRINTS" id="PR01077">
    <property type="entry name" value="CLAUDIN"/>
</dbReference>
<dbReference type="GO" id="GO:0005886">
    <property type="term" value="C:plasma membrane"/>
    <property type="evidence" value="ECO:0007669"/>
    <property type="project" value="UniProtKB-SubCell"/>
</dbReference>
<organism evidence="12 13">
    <name type="scientific">Kryptolebias marmoratus</name>
    <name type="common">Mangrove killifish</name>
    <name type="synonym">Rivulus marmoratus</name>
    <dbReference type="NCBI Taxonomy" id="37003"/>
    <lineage>
        <taxon>Eukaryota</taxon>
        <taxon>Metazoa</taxon>
        <taxon>Chordata</taxon>
        <taxon>Craniata</taxon>
        <taxon>Vertebrata</taxon>
        <taxon>Euteleostomi</taxon>
        <taxon>Actinopterygii</taxon>
        <taxon>Neopterygii</taxon>
        <taxon>Teleostei</taxon>
        <taxon>Neoteleostei</taxon>
        <taxon>Acanthomorphata</taxon>
        <taxon>Ovalentaria</taxon>
        <taxon>Atherinomorphae</taxon>
        <taxon>Cyprinodontiformes</taxon>
        <taxon>Rivulidae</taxon>
        <taxon>Kryptolebias</taxon>
    </lineage>
</organism>
<comment type="subcellular location">
    <subcellularLocation>
        <location evidence="1">Cell junction</location>
        <location evidence="1">Tight junction</location>
    </subcellularLocation>
    <subcellularLocation>
        <location evidence="2">Cell membrane</location>
        <topology evidence="2">Multi-pass membrane protein</topology>
    </subcellularLocation>
</comment>
<feature type="region of interest" description="Disordered" evidence="10">
    <location>
        <begin position="211"/>
        <end position="230"/>
    </location>
</feature>
<keyword evidence="9 11" id="KW-0472">Membrane</keyword>
<reference evidence="12" key="1">
    <citation type="submission" date="2025-08" db="UniProtKB">
        <authorList>
            <consortium name="Ensembl"/>
        </authorList>
    </citation>
    <scope>IDENTIFICATION</scope>
</reference>
<evidence type="ECO:0000256" key="5">
    <source>
        <dbReference type="ARBA" id="ARBA00022475"/>
    </source>
</evidence>
<dbReference type="GeneTree" id="ENSGT00390000006975"/>
<evidence type="ECO:0000256" key="1">
    <source>
        <dbReference type="ARBA" id="ARBA00004435"/>
    </source>
</evidence>
<sequence>MPNDFARFFQRERDTQWVRRSLRTPGILIFGMVLAPCGWILNLTSTVAPNWRTLRNFQDRPADAVIEQGIWDVCLTDTAGTQDRCELPDTTYFNDNQVVEVARGMMLGSLIVTLIGLGVAIPAVRCWKENPLWIVSAIAGILLFCSGVLAIIPISWYNHIIGNVTSQYKVPGLDVRVGYCIILGYIGGIFEVLGGIVMVIGIGRCCGGRNRGHKKEPELPLKSSKGFLRS</sequence>
<keyword evidence="8 11" id="KW-1133">Transmembrane helix</keyword>
<dbReference type="Ensembl" id="ENSKMAT00000019197.1">
    <property type="protein sequence ID" value="ENSKMAP00000018935.1"/>
    <property type="gene ID" value="ENSKMAG00000014078.1"/>
</dbReference>
<evidence type="ECO:0000256" key="8">
    <source>
        <dbReference type="ARBA" id="ARBA00022989"/>
    </source>
</evidence>
<feature type="transmembrane region" description="Helical" evidence="11">
    <location>
        <begin position="21"/>
        <end position="41"/>
    </location>
</feature>
<keyword evidence="6 11" id="KW-0812">Transmembrane</keyword>
<keyword evidence="13" id="KW-1185">Reference proteome</keyword>
<feature type="transmembrane region" description="Helical" evidence="11">
    <location>
        <begin position="176"/>
        <end position="202"/>
    </location>
</feature>
<evidence type="ECO:0000256" key="11">
    <source>
        <dbReference type="SAM" id="Phobius"/>
    </source>
</evidence>
<evidence type="ECO:0000256" key="6">
    <source>
        <dbReference type="ARBA" id="ARBA00022692"/>
    </source>
</evidence>